<dbReference type="InterPro" id="IPR017853">
    <property type="entry name" value="GH"/>
</dbReference>
<dbReference type="InterPro" id="IPR050386">
    <property type="entry name" value="Glycosyl_hydrolase_5"/>
</dbReference>
<keyword evidence="4" id="KW-0119">Carbohydrate metabolism</keyword>
<dbReference type="SUPFAM" id="SSF51445">
    <property type="entry name" value="(Trans)glycosidases"/>
    <property type="match status" value="1"/>
</dbReference>
<gene>
    <name evidence="10" type="ORF">DI526_17395</name>
</gene>
<evidence type="ECO:0000256" key="4">
    <source>
        <dbReference type="ARBA" id="ARBA00023277"/>
    </source>
</evidence>
<dbReference type="InterPro" id="IPR001547">
    <property type="entry name" value="Glyco_hydro_5"/>
</dbReference>
<dbReference type="PANTHER" id="PTHR31297:SF41">
    <property type="entry name" value="ENDOGLUCANASE, PUTATIVE (AFU_ORTHOLOGUE AFUA_5G01830)-RELATED"/>
    <property type="match status" value="1"/>
</dbReference>
<evidence type="ECO:0000256" key="3">
    <source>
        <dbReference type="ARBA" id="ARBA00023001"/>
    </source>
</evidence>
<reference evidence="10 11" key="1">
    <citation type="submission" date="2017-08" db="EMBL/GenBank/DDBJ databases">
        <title>Infants hospitalized years apart are colonized by the same room-sourced microbial strains.</title>
        <authorList>
            <person name="Brooks B."/>
            <person name="Olm M.R."/>
            <person name="Firek B.A."/>
            <person name="Baker R."/>
            <person name="Thomas B.C."/>
            <person name="Morowitz M.J."/>
            <person name="Banfield J.F."/>
        </authorList>
    </citation>
    <scope>NUCLEOTIDE SEQUENCE [LARGE SCALE GENOMIC DNA]</scope>
    <source>
        <strain evidence="10">S2_003_000_R2_4</strain>
    </source>
</reference>
<name>A0A2W5V9X2_9CAUL</name>
<keyword evidence="2 7" id="KW-0378">Hydrolase</keyword>
<sequence length="413" mass="44980">MTIIARRSAIGLVLAALGLSGARPAPPAPRGPGPRLRRGVNFHHVLNWPQMSAAGDYAWPPFVGGTYETSDAELRRLRASGFDFIRLTVDPAIHLAADAARRAELQDIVAARVKRLIAAGFAVIVDFHPVAQNPQFAPARLMADGDAFAAYMDLAGTTAATLSRLDPSKVVFELFNEPPLWRAEDQPRWQAMQVKLHGVARSAGGAALPLMLTGAKWSSYRTLIALDTQPFQGSNVYYTFHYYEPHIFTHQGVRKEQERYVSNLPWPARPSDEAIAVTEAKALIAKDAQLSADQKLDASRATERLLKAYFDGEGERRNLNSAFAAITSWASAQRISSSRIVMGEFGVAFQPTASPTFRASRSAWLHAVRSAAEAHGFPWAYWAYKGYGGMTLLTDGPSGGFDGEVVKALGLSN</sequence>
<feature type="domain" description="Glycoside hydrolase family 5" evidence="9">
    <location>
        <begin position="47"/>
        <end position="386"/>
    </location>
</feature>
<protein>
    <recommendedName>
        <fullName evidence="9">Glycoside hydrolase family 5 domain-containing protein</fullName>
    </recommendedName>
</protein>
<keyword evidence="8" id="KW-0732">Signal</keyword>
<accession>A0A2W5V9X2</accession>
<keyword evidence="6" id="KW-0624">Polysaccharide degradation</keyword>
<dbReference type="PANTHER" id="PTHR31297">
    <property type="entry name" value="GLUCAN ENDO-1,6-BETA-GLUCOSIDASE B"/>
    <property type="match status" value="1"/>
</dbReference>
<feature type="chain" id="PRO_5015894343" description="Glycoside hydrolase family 5 domain-containing protein" evidence="8">
    <location>
        <begin position="28"/>
        <end position="413"/>
    </location>
</feature>
<comment type="caution">
    <text evidence="10">The sequence shown here is derived from an EMBL/GenBank/DDBJ whole genome shotgun (WGS) entry which is preliminary data.</text>
</comment>
<evidence type="ECO:0000256" key="1">
    <source>
        <dbReference type="ARBA" id="ARBA00005641"/>
    </source>
</evidence>
<dbReference type="GO" id="GO:0030245">
    <property type="term" value="P:cellulose catabolic process"/>
    <property type="evidence" value="ECO:0007669"/>
    <property type="project" value="UniProtKB-KW"/>
</dbReference>
<dbReference type="Pfam" id="PF00150">
    <property type="entry name" value="Cellulase"/>
    <property type="match status" value="1"/>
</dbReference>
<evidence type="ECO:0000259" key="9">
    <source>
        <dbReference type="Pfam" id="PF00150"/>
    </source>
</evidence>
<evidence type="ECO:0000256" key="5">
    <source>
        <dbReference type="ARBA" id="ARBA00023295"/>
    </source>
</evidence>
<proteinExistence type="inferred from homology"/>
<evidence type="ECO:0000256" key="7">
    <source>
        <dbReference type="RuleBase" id="RU361153"/>
    </source>
</evidence>
<dbReference type="Proteomes" id="UP000249393">
    <property type="component" value="Unassembled WGS sequence"/>
</dbReference>
<dbReference type="AlphaFoldDB" id="A0A2W5V9X2"/>
<evidence type="ECO:0000256" key="6">
    <source>
        <dbReference type="ARBA" id="ARBA00023326"/>
    </source>
</evidence>
<keyword evidence="5 7" id="KW-0326">Glycosidase</keyword>
<evidence type="ECO:0000313" key="11">
    <source>
        <dbReference type="Proteomes" id="UP000249393"/>
    </source>
</evidence>
<organism evidence="10 11">
    <name type="scientific">Caulobacter segnis</name>
    <dbReference type="NCBI Taxonomy" id="88688"/>
    <lineage>
        <taxon>Bacteria</taxon>
        <taxon>Pseudomonadati</taxon>
        <taxon>Pseudomonadota</taxon>
        <taxon>Alphaproteobacteria</taxon>
        <taxon>Caulobacterales</taxon>
        <taxon>Caulobacteraceae</taxon>
        <taxon>Caulobacter</taxon>
    </lineage>
</organism>
<evidence type="ECO:0000256" key="2">
    <source>
        <dbReference type="ARBA" id="ARBA00022801"/>
    </source>
</evidence>
<dbReference type="GO" id="GO:0008422">
    <property type="term" value="F:beta-glucosidase activity"/>
    <property type="evidence" value="ECO:0007669"/>
    <property type="project" value="TreeGrafter"/>
</dbReference>
<dbReference type="Gene3D" id="3.20.20.80">
    <property type="entry name" value="Glycosidases"/>
    <property type="match status" value="1"/>
</dbReference>
<dbReference type="GO" id="GO:0005576">
    <property type="term" value="C:extracellular region"/>
    <property type="evidence" value="ECO:0007669"/>
    <property type="project" value="TreeGrafter"/>
</dbReference>
<feature type="signal peptide" evidence="8">
    <location>
        <begin position="1"/>
        <end position="27"/>
    </location>
</feature>
<comment type="similarity">
    <text evidence="1 7">Belongs to the glycosyl hydrolase 5 (cellulase A) family.</text>
</comment>
<dbReference type="RefSeq" id="WP_304280725.1">
    <property type="nucleotide sequence ID" value="NZ_QFQZ01000067.1"/>
</dbReference>
<dbReference type="EMBL" id="QFQZ01000067">
    <property type="protein sequence ID" value="PZR32155.1"/>
    <property type="molecule type" value="Genomic_DNA"/>
</dbReference>
<evidence type="ECO:0000256" key="8">
    <source>
        <dbReference type="SAM" id="SignalP"/>
    </source>
</evidence>
<evidence type="ECO:0000313" key="10">
    <source>
        <dbReference type="EMBL" id="PZR32155.1"/>
    </source>
</evidence>
<keyword evidence="3" id="KW-0136">Cellulose degradation</keyword>
<dbReference type="GO" id="GO:0009986">
    <property type="term" value="C:cell surface"/>
    <property type="evidence" value="ECO:0007669"/>
    <property type="project" value="TreeGrafter"/>
</dbReference>